<dbReference type="InterPro" id="IPR005162">
    <property type="entry name" value="Retrotrans_gag_dom"/>
</dbReference>
<dbReference type="PANTHER" id="PTHR33223:SF6">
    <property type="entry name" value="CCHC-TYPE DOMAIN-CONTAINING PROTEIN"/>
    <property type="match status" value="1"/>
</dbReference>
<dbReference type="Pfam" id="PF03732">
    <property type="entry name" value="Retrotrans_gag"/>
    <property type="match status" value="1"/>
</dbReference>
<evidence type="ECO:0000259" key="2">
    <source>
        <dbReference type="Pfam" id="PF03732"/>
    </source>
</evidence>
<protein>
    <recommendedName>
        <fullName evidence="2">Retrotransposon gag domain-containing protein</fullName>
    </recommendedName>
</protein>
<accession>A0AA38G1Z3</accession>
<dbReference type="EMBL" id="JAHRHJ020000005">
    <property type="protein sequence ID" value="KAH9313873.1"/>
    <property type="molecule type" value="Genomic_DNA"/>
</dbReference>
<dbReference type="Proteomes" id="UP000824469">
    <property type="component" value="Unassembled WGS sequence"/>
</dbReference>
<evidence type="ECO:0000313" key="3">
    <source>
        <dbReference type="EMBL" id="KAH9313873.1"/>
    </source>
</evidence>
<feature type="region of interest" description="Disordered" evidence="1">
    <location>
        <begin position="1"/>
        <end position="26"/>
    </location>
</feature>
<sequence length="182" mass="20370">RGRGRRAQRSPSPPNRTLSTPPPGRSFIQSTRVLRPIRMAQPNPYVNFTGSIPLSLNAQNPVPVAALKSIPYFTGENQTSPSDHIQDITNVCAIHEITEMDIAVKLLASSLKGKASQWFRSLTTGSIQTWDHLCRALHNQFGEKGDNLSLLEQLKTIKRAPNEQLTDFNLIFQRTWDMIPLA</sequence>
<reference evidence="3 4" key="1">
    <citation type="journal article" date="2021" name="Nat. Plants">
        <title>The Taxus genome provides insights into paclitaxel biosynthesis.</title>
        <authorList>
            <person name="Xiong X."/>
            <person name="Gou J."/>
            <person name="Liao Q."/>
            <person name="Li Y."/>
            <person name="Zhou Q."/>
            <person name="Bi G."/>
            <person name="Li C."/>
            <person name="Du R."/>
            <person name="Wang X."/>
            <person name="Sun T."/>
            <person name="Guo L."/>
            <person name="Liang H."/>
            <person name="Lu P."/>
            <person name="Wu Y."/>
            <person name="Zhang Z."/>
            <person name="Ro D.K."/>
            <person name="Shang Y."/>
            <person name="Huang S."/>
            <person name="Yan J."/>
        </authorList>
    </citation>
    <scope>NUCLEOTIDE SEQUENCE [LARGE SCALE GENOMIC DNA]</scope>
    <source>
        <strain evidence="3">Ta-2019</strain>
    </source>
</reference>
<feature type="domain" description="Retrotransposon gag" evidence="2">
    <location>
        <begin position="106"/>
        <end position="180"/>
    </location>
</feature>
<dbReference type="AlphaFoldDB" id="A0AA38G1Z3"/>
<gene>
    <name evidence="3" type="ORF">KI387_022500</name>
</gene>
<feature type="non-terminal residue" evidence="3">
    <location>
        <position position="1"/>
    </location>
</feature>
<comment type="caution">
    <text evidence="3">The sequence shown here is derived from an EMBL/GenBank/DDBJ whole genome shotgun (WGS) entry which is preliminary data.</text>
</comment>
<organism evidence="3 4">
    <name type="scientific">Taxus chinensis</name>
    <name type="common">Chinese yew</name>
    <name type="synonym">Taxus wallichiana var. chinensis</name>
    <dbReference type="NCBI Taxonomy" id="29808"/>
    <lineage>
        <taxon>Eukaryota</taxon>
        <taxon>Viridiplantae</taxon>
        <taxon>Streptophyta</taxon>
        <taxon>Embryophyta</taxon>
        <taxon>Tracheophyta</taxon>
        <taxon>Spermatophyta</taxon>
        <taxon>Pinopsida</taxon>
        <taxon>Pinidae</taxon>
        <taxon>Conifers II</taxon>
        <taxon>Cupressales</taxon>
        <taxon>Taxaceae</taxon>
        <taxon>Taxus</taxon>
    </lineage>
</organism>
<name>A0AA38G1Z3_TAXCH</name>
<proteinExistence type="predicted"/>
<feature type="non-terminal residue" evidence="3">
    <location>
        <position position="182"/>
    </location>
</feature>
<keyword evidence="4" id="KW-1185">Reference proteome</keyword>
<evidence type="ECO:0000313" key="4">
    <source>
        <dbReference type="Proteomes" id="UP000824469"/>
    </source>
</evidence>
<evidence type="ECO:0000256" key="1">
    <source>
        <dbReference type="SAM" id="MobiDB-lite"/>
    </source>
</evidence>
<dbReference type="PANTHER" id="PTHR33223">
    <property type="entry name" value="CCHC-TYPE DOMAIN-CONTAINING PROTEIN"/>
    <property type="match status" value="1"/>
</dbReference>